<feature type="chain" id="PRO_5030748411" description="Secreted protein" evidence="2">
    <location>
        <begin position="27"/>
        <end position="131"/>
    </location>
</feature>
<dbReference type="Proteomes" id="UP000557899">
    <property type="component" value="Unassembled WGS sequence"/>
</dbReference>
<gene>
    <name evidence="3" type="ORF">GX859_04480</name>
</gene>
<feature type="signal peptide" evidence="2">
    <location>
        <begin position="1"/>
        <end position="26"/>
    </location>
</feature>
<reference evidence="3 4" key="1">
    <citation type="journal article" date="2020" name="Biotechnol. Biofuels">
        <title>New insights from the biogas microbiome by comprehensive genome-resolved metagenomics of nearly 1600 species originating from multiple anaerobic digesters.</title>
        <authorList>
            <person name="Campanaro S."/>
            <person name="Treu L."/>
            <person name="Rodriguez-R L.M."/>
            <person name="Kovalovszki A."/>
            <person name="Ziels R.M."/>
            <person name="Maus I."/>
            <person name="Zhu X."/>
            <person name="Kougias P.G."/>
            <person name="Basile A."/>
            <person name="Luo G."/>
            <person name="Schluter A."/>
            <person name="Konstantinidis K.T."/>
            <person name="Angelidaki I."/>
        </authorList>
    </citation>
    <scope>NUCLEOTIDE SEQUENCE [LARGE SCALE GENOMIC DNA]</scope>
    <source>
        <strain evidence="3">AS15tlH2ME_198</strain>
    </source>
</reference>
<keyword evidence="2" id="KW-0732">Signal</keyword>
<evidence type="ECO:0000313" key="3">
    <source>
        <dbReference type="EMBL" id="NLA55546.1"/>
    </source>
</evidence>
<name>A0A7X6SVJ8_9CORY</name>
<evidence type="ECO:0008006" key="5">
    <source>
        <dbReference type="Google" id="ProtNLM"/>
    </source>
</evidence>
<comment type="caution">
    <text evidence="3">The sequence shown here is derived from an EMBL/GenBank/DDBJ whole genome shotgun (WGS) entry which is preliminary data.</text>
</comment>
<feature type="region of interest" description="Disordered" evidence="1">
    <location>
        <begin position="30"/>
        <end position="74"/>
    </location>
</feature>
<dbReference type="EMBL" id="JAAZHI010000094">
    <property type="protein sequence ID" value="NLA55546.1"/>
    <property type="molecule type" value="Genomic_DNA"/>
</dbReference>
<evidence type="ECO:0000256" key="1">
    <source>
        <dbReference type="SAM" id="MobiDB-lite"/>
    </source>
</evidence>
<accession>A0A7X6SVJ8</accession>
<sequence length="131" mass="13671">MIRRRLAVALVAAASTSLALVTPVHAEETEQGISSLSSLSSLSSTTGSSDSTESTPTPTPDEDEDEEKEVQLPGWAGSLEMTPEAELTFEIIRAVFTLGLAATQAAVVLVPLMPGGVDQLRAFLAQFGIQG</sequence>
<protein>
    <recommendedName>
        <fullName evidence="5">Secreted protein</fullName>
    </recommendedName>
</protein>
<feature type="compositionally biased region" description="Low complexity" evidence="1">
    <location>
        <begin position="34"/>
        <end position="56"/>
    </location>
</feature>
<evidence type="ECO:0000256" key="2">
    <source>
        <dbReference type="SAM" id="SignalP"/>
    </source>
</evidence>
<dbReference type="AlphaFoldDB" id="A0A7X6SVJ8"/>
<evidence type="ECO:0000313" key="4">
    <source>
        <dbReference type="Proteomes" id="UP000557899"/>
    </source>
</evidence>
<proteinExistence type="predicted"/>
<organism evidence="3 4">
    <name type="scientific">Corynebacterium humireducens</name>
    <dbReference type="NCBI Taxonomy" id="1223514"/>
    <lineage>
        <taxon>Bacteria</taxon>
        <taxon>Bacillati</taxon>
        <taxon>Actinomycetota</taxon>
        <taxon>Actinomycetes</taxon>
        <taxon>Mycobacteriales</taxon>
        <taxon>Corynebacteriaceae</taxon>
        <taxon>Corynebacterium</taxon>
    </lineage>
</organism>